<dbReference type="EMBL" id="CCXY01000038">
    <property type="protein sequence ID" value="CEG11223.1"/>
    <property type="molecule type" value="Genomic_DNA"/>
</dbReference>
<evidence type="ECO:0008006" key="4">
    <source>
        <dbReference type="Google" id="ProtNLM"/>
    </source>
</evidence>
<dbReference type="AlphaFoldDB" id="A0A098E605"/>
<dbReference type="Pfam" id="PF13173">
    <property type="entry name" value="AAA_14"/>
    <property type="match status" value="1"/>
</dbReference>
<dbReference type="PANTHER" id="PTHR33295">
    <property type="entry name" value="ATPASE"/>
    <property type="match status" value="1"/>
</dbReference>
<dbReference type="Pfam" id="PF13635">
    <property type="entry name" value="DUF4143"/>
    <property type="match status" value="1"/>
</dbReference>
<dbReference type="Gene3D" id="3.40.50.300">
    <property type="entry name" value="P-loop containing nucleotide triphosphate hydrolases"/>
    <property type="match status" value="1"/>
</dbReference>
<feature type="domain" description="DUF4143" evidence="2">
    <location>
        <begin position="236"/>
        <end position="378"/>
    </location>
</feature>
<evidence type="ECO:0000259" key="2">
    <source>
        <dbReference type="Pfam" id="PF13635"/>
    </source>
</evidence>
<protein>
    <recommendedName>
        <fullName evidence="4">ATPase</fullName>
    </recommendedName>
</protein>
<gene>
    <name evidence="3" type="ORF">MSIBF_A1320007</name>
</gene>
<accession>A0A098E605</accession>
<dbReference type="InterPro" id="IPR025420">
    <property type="entry name" value="DUF4143"/>
</dbReference>
<feature type="domain" description="AAA" evidence="1">
    <location>
        <begin position="38"/>
        <end position="171"/>
    </location>
</feature>
<organism evidence="3">
    <name type="scientific">groundwater metagenome</name>
    <dbReference type="NCBI Taxonomy" id="717931"/>
    <lineage>
        <taxon>unclassified sequences</taxon>
        <taxon>metagenomes</taxon>
        <taxon>ecological metagenomes</taxon>
    </lineage>
</organism>
<dbReference type="InterPro" id="IPR027417">
    <property type="entry name" value="P-loop_NTPase"/>
</dbReference>
<reference evidence="3" key="1">
    <citation type="submission" date="2014-09" db="EMBL/GenBank/DDBJ databases">
        <authorList>
            <person name="Probst J Alexander"/>
        </authorList>
    </citation>
    <scope>NUCLEOTIDE SEQUENCE</scope>
</reference>
<dbReference type="InterPro" id="IPR041682">
    <property type="entry name" value="AAA_14"/>
</dbReference>
<dbReference type="SUPFAM" id="SSF52540">
    <property type="entry name" value="P-loop containing nucleoside triphosphate hydrolases"/>
    <property type="match status" value="1"/>
</dbReference>
<evidence type="ECO:0000259" key="1">
    <source>
        <dbReference type="Pfam" id="PF13173"/>
    </source>
</evidence>
<sequence>MKIRDVLIKQNRQWRGEEFPYGIERDVKKEVEKFMDTKQVLAITGVRRAGKSYLLFQLMKTQDILPDNILYLNFDDPSLIFLKSDPDALENIYKEYIKLKNPKGKKFLFFDEIQNISNWERWIKITYDLGEDIKFIITGSNATMLSSELSSLLTGRTIRFDVFPFNFREFLEIKKEKVCLSDDLEKIYEKNYSIKDSLNHYFREYLMFGSFPDVVLSEEQAREYILKNYYQDILYKDIIPRFDVRNSKYIEEMSYYLITNISATASYNGIGKLIGIHENTVKQYLSYFEKAYLFFTVPLFSYSLKTQGKNPKKIYCIDTGMRNAVSFRFSEDIGKLTENLVFIELKRRGKEIYYRKENREVDFVVKEGLKVKELIQVCWNPEDEKTKNREVDSLIEAMKEFKLSEGLILTEDYYGEEKIDDLLIKYIPLWVWLLLF</sequence>
<proteinExistence type="predicted"/>
<name>A0A098E605_9ZZZZ</name>
<dbReference type="PANTHER" id="PTHR33295:SF8">
    <property type="entry name" value="AAA+ ATPASE DOMAIN-CONTAINING PROTEIN"/>
    <property type="match status" value="1"/>
</dbReference>
<evidence type="ECO:0000313" key="3">
    <source>
        <dbReference type="EMBL" id="CEG11223.1"/>
    </source>
</evidence>